<keyword evidence="2" id="KW-0808">Transferase</keyword>
<dbReference type="SUPFAM" id="SSF55729">
    <property type="entry name" value="Acyl-CoA N-acyltransferases (Nat)"/>
    <property type="match status" value="1"/>
</dbReference>
<evidence type="ECO:0000313" key="3">
    <source>
        <dbReference type="Proteomes" id="UP001597327"/>
    </source>
</evidence>
<dbReference type="Gene3D" id="3.40.630.30">
    <property type="match status" value="1"/>
</dbReference>
<evidence type="ECO:0000259" key="1">
    <source>
        <dbReference type="Pfam" id="PF13302"/>
    </source>
</evidence>
<dbReference type="GO" id="GO:0016746">
    <property type="term" value="F:acyltransferase activity"/>
    <property type="evidence" value="ECO:0007669"/>
    <property type="project" value="UniProtKB-KW"/>
</dbReference>
<keyword evidence="2" id="KW-0012">Acyltransferase</keyword>
<dbReference type="InterPro" id="IPR000182">
    <property type="entry name" value="GNAT_dom"/>
</dbReference>
<sequence>MQDLVIRGRGYWLQPFDTGDLPLLTELHGRAEVNRYIGREPGEWSRDCCLRWLEDTLACQDRHGFSPFKLMVEAPDGIGGHGGAQFAGWIGFTILSETSEIALHHCVDPEITAELPGLLEDISLDLIEWFFERTYFSHLVACVRTDDRIGRELVQSLGFGYRESRRMGDMPCDVFQRFSPSMQSLVANG</sequence>
<dbReference type="EC" id="2.3.-.-" evidence="2"/>
<dbReference type="EMBL" id="JBHUFA010000004">
    <property type="protein sequence ID" value="MFD1696533.1"/>
    <property type="molecule type" value="Genomic_DNA"/>
</dbReference>
<reference evidence="3" key="1">
    <citation type="journal article" date="2019" name="Int. J. Syst. Evol. Microbiol.">
        <title>The Global Catalogue of Microorganisms (GCM) 10K type strain sequencing project: providing services to taxonomists for standard genome sequencing and annotation.</title>
        <authorList>
            <consortium name="The Broad Institute Genomics Platform"/>
            <consortium name="The Broad Institute Genome Sequencing Center for Infectious Disease"/>
            <person name="Wu L."/>
            <person name="Ma J."/>
        </authorList>
    </citation>
    <scope>NUCLEOTIDE SEQUENCE [LARGE SCALE GENOMIC DNA]</scope>
    <source>
        <strain evidence="3">JCM 3369</strain>
    </source>
</reference>
<dbReference type="InterPro" id="IPR016181">
    <property type="entry name" value="Acyl_CoA_acyltransferase"/>
</dbReference>
<comment type="caution">
    <text evidence="2">The sequence shown here is derived from an EMBL/GenBank/DDBJ whole genome shotgun (WGS) entry which is preliminary data.</text>
</comment>
<feature type="domain" description="N-acetyltransferase" evidence="1">
    <location>
        <begin position="13"/>
        <end position="159"/>
    </location>
</feature>
<evidence type="ECO:0000313" key="2">
    <source>
        <dbReference type="EMBL" id="MFD1696533.1"/>
    </source>
</evidence>
<name>A0ABW4K0N4_9HYPH</name>
<dbReference type="Proteomes" id="UP001597327">
    <property type="component" value="Unassembled WGS sequence"/>
</dbReference>
<organism evidence="2 3">
    <name type="scientific">Roseibium aestuarii</name>
    <dbReference type="NCBI Taxonomy" id="2600299"/>
    <lineage>
        <taxon>Bacteria</taxon>
        <taxon>Pseudomonadati</taxon>
        <taxon>Pseudomonadota</taxon>
        <taxon>Alphaproteobacteria</taxon>
        <taxon>Hyphomicrobiales</taxon>
        <taxon>Stappiaceae</taxon>
        <taxon>Roseibium</taxon>
    </lineage>
</organism>
<accession>A0ABW4K0N4</accession>
<protein>
    <submittedName>
        <fullName evidence="2">GNAT family N-acetyltransferase</fullName>
        <ecNumber evidence="2">2.3.-.-</ecNumber>
    </submittedName>
</protein>
<keyword evidence="3" id="KW-1185">Reference proteome</keyword>
<proteinExistence type="predicted"/>
<dbReference type="Pfam" id="PF13302">
    <property type="entry name" value="Acetyltransf_3"/>
    <property type="match status" value="1"/>
</dbReference>
<dbReference type="RefSeq" id="WP_188318868.1">
    <property type="nucleotide sequence ID" value="NZ_JBHUFA010000004.1"/>
</dbReference>
<gene>
    <name evidence="2" type="ORF">ACFSC7_13480</name>
</gene>